<dbReference type="InterPro" id="IPR003744">
    <property type="entry name" value="YhhQ"/>
</dbReference>
<gene>
    <name evidence="2" type="ORF">RJ40_01885</name>
</gene>
<dbReference type="RefSeq" id="WP_265581667.1">
    <property type="nucleotide sequence ID" value="NZ_CP036172.1"/>
</dbReference>
<accession>A0A8A3S1M4</accession>
<evidence type="ECO:0000256" key="1">
    <source>
        <dbReference type="HAMAP-Rule" id="MF_02088"/>
    </source>
</evidence>
<name>A0A8A3S1M4_9EURY</name>
<reference evidence="2" key="1">
    <citation type="journal article" date="2001" name="Int. J. Syst. Evol. Microbiol.">
        <title>Methanofollis aquaemaris sp. nov., a methanogen isolated from an aquaculture fish pond.</title>
        <authorList>
            <person name="Lai M.C."/>
            <person name="Chen S.C."/>
        </authorList>
    </citation>
    <scope>NUCLEOTIDE SEQUENCE</scope>
    <source>
        <strain evidence="2">N2F9704</strain>
    </source>
</reference>
<comment type="similarity">
    <text evidence="1">Belongs to the vitamin uptake transporter (VUT/ECF) (TC 2.A.88) family. Q precursor transporter subfamily.</text>
</comment>
<dbReference type="NCBIfam" id="TIGR00697">
    <property type="entry name" value="queuosine precursor transporter"/>
    <property type="match status" value="1"/>
</dbReference>
<feature type="transmembrane region" description="Helical" evidence="1">
    <location>
        <begin position="132"/>
        <end position="156"/>
    </location>
</feature>
<dbReference type="Proteomes" id="UP001042704">
    <property type="component" value="Chromosome"/>
</dbReference>
<keyword evidence="1" id="KW-0813">Transport</keyword>
<sequence>MDFPVVWIYWALSLTIVTYASAYIIRHHREYGYPALVGFYVVYLAASQVLAARFVEFDLGIAVFFAPAGVFIYPFLSQAIDMINEVYGEHKTHIAIGIAFLTQVLLVAFIVMTNTLTPAPFFAYESMWQDVFAQSLRIILASWVTFLVAQNIDAWIFARLKERYPNRVILRSASSDLFSLTVDSVIFVVIAFGGVAPLVPLIIGQIVAKNVVGFLDTPWFWWYKRYLEK</sequence>
<dbReference type="PANTHER" id="PTHR34300:SF2">
    <property type="entry name" value="QUEUOSINE PRECURSOR TRANSPORTER-RELATED"/>
    <property type="match status" value="1"/>
</dbReference>
<proteinExistence type="inferred from homology"/>
<feature type="transmembrane region" description="Helical" evidence="1">
    <location>
        <begin position="37"/>
        <end position="55"/>
    </location>
</feature>
<dbReference type="AlphaFoldDB" id="A0A8A3S1M4"/>
<comment type="function">
    <text evidence="1">Involved in the import of queuosine (Q) precursors, required for Q precursor salvage.</text>
</comment>
<comment type="subcellular location">
    <subcellularLocation>
        <location evidence="1">Cell membrane</location>
        <topology evidence="1">Multi-pass membrane protein</topology>
    </subcellularLocation>
</comment>
<dbReference type="GeneID" id="76423068"/>
<feature type="transmembrane region" description="Helical" evidence="1">
    <location>
        <begin position="6"/>
        <end position="25"/>
    </location>
</feature>
<reference evidence="2" key="2">
    <citation type="submission" date="2019-02" db="EMBL/GenBank/DDBJ databases">
        <authorList>
            <person name="Chen S.-C."/>
            <person name="Chien H.-H."/>
            <person name="Lai M.-C."/>
        </authorList>
    </citation>
    <scope>NUCLEOTIDE SEQUENCE</scope>
    <source>
        <strain evidence="2">N2F9704</strain>
    </source>
</reference>
<organism evidence="2 3">
    <name type="scientific">Methanofollis aquaemaris</name>
    <dbReference type="NCBI Taxonomy" id="126734"/>
    <lineage>
        <taxon>Archaea</taxon>
        <taxon>Methanobacteriati</taxon>
        <taxon>Methanobacteriota</taxon>
        <taxon>Stenosarchaea group</taxon>
        <taxon>Methanomicrobia</taxon>
        <taxon>Methanomicrobiales</taxon>
        <taxon>Methanomicrobiaceae</taxon>
        <taxon>Methanofollis</taxon>
    </lineage>
</organism>
<keyword evidence="3" id="KW-1185">Reference proteome</keyword>
<protein>
    <recommendedName>
        <fullName evidence="1">Probable queuosine precursor transporter</fullName>
        <shortName evidence="1">Q precursor transporter</shortName>
    </recommendedName>
</protein>
<dbReference type="PANTHER" id="PTHR34300">
    <property type="entry name" value="QUEUOSINE PRECURSOR TRANSPORTER-RELATED"/>
    <property type="match status" value="1"/>
</dbReference>
<keyword evidence="1" id="KW-1133">Transmembrane helix</keyword>
<dbReference type="GO" id="GO:0005886">
    <property type="term" value="C:plasma membrane"/>
    <property type="evidence" value="ECO:0007669"/>
    <property type="project" value="UniProtKB-SubCell"/>
</dbReference>
<keyword evidence="1" id="KW-0812">Transmembrane</keyword>
<feature type="transmembrane region" description="Helical" evidence="1">
    <location>
        <begin position="92"/>
        <end position="112"/>
    </location>
</feature>
<dbReference type="HAMAP" id="MF_02088">
    <property type="entry name" value="Q_prec_transport"/>
    <property type="match status" value="1"/>
</dbReference>
<dbReference type="Pfam" id="PF02592">
    <property type="entry name" value="Vut_1"/>
    <property type="match status" value="1"/>
</dbReference>
<evidence type="ECO:0000313" key="2">
    <source>
        <dbReference type="EMBL" id="QSZ66337.1"/>
    </source>
</evidence>
<dbReference type="KEGG" id="maqe:RJ40_01885"/>
<dbReference type="GO" id="GO:0022857">
    <property type="term" value="F:transmembrane transporter activity"/>
    <property type="evidence" value="ECO:0007669"/>
    <property type="project" value="UniProtKB-UniRule"/>
</dbReference>
<dbReference type="EMBL" id="CP036172">
    <property type="protein sequence ID" value="QSZ66337.1"/>
    <property type="molecule type" value="Genomic_DNA"/>
</dbReference>
<evidence type="ECO:0000313" key="3">
    <source>
        <dbReference type="Proteomes" id="UP001042704"/>
    </source>
</evidence>
<feature type="transmembrane region" description="Helical" evidence="1">
    <location>
        <begin position="61"/>
        <end position="80"/>
    </location>
</feature>
<keyword evidence="1" id="KW-1003">Cell membrane</keyword>
<feature type="transmembrane region" description="Helical" evidence="1">
    <location>
        <begin position="177"/>
        <end position="196"/>
    </location>
</feature>
<keyword evidence="1" id="KW-0472">Membrane</keyword>